<dbReference type="HOGENOM" id="CLU_709961_0_0_1"/>
<name>A0A014N2D9_9HYPO</name>
<dbReference type="Pfam" id="PF20684">
    <property type="entry name" value="Fung_rhodopsin"/>
    <property type="match status" value="1"/>
</dbReference>
<evidence type="ECO:0000313" key="9">
    <source>
        <dbReference type="EMBL" id="EXU99805.1"/>
    </source>
</evidence>
<dbReference type="Proteomes" id="UP000030151">
    <property type="component" value="Unassembled WGS sequence"/>
</dbReference>
<comment type="similarity">
    <text evidence="5">Belongs to the SAT4 family.</text>
</comment>
<keyword evidence="4 7" id="KW-0472">Membrane</keyword>
<evidence type="ECO:0000256" key="1">
    <source>
        <dbReference type="ARBA" id="ARBA00004141"/>
    </source>
</evidence>
<feature type="compositionally biased region" description="Polar residues" evidence="6">
    <location>
        <begin position="296"/>
        <end position="316"/>
    </location>
</feature>
<keyword evidence="3 7" id="KW-1133">Transmembrane helix</keyword>
<feature type="transmembrane region" description="Helical" evidence="7">
    <location>
        <begin position="52"/>
        <end position="70"/>
    </location>
</feature>
<evidence type="ECO:0000256" key="6">
    <source>
        <dbReference type="SAM" id="MobiDB-lite"/>
    </source>
</evidence>
<evidence type="ECO:0000256" key="7">
    <source>
        <dbReference type="SAM" id="Phobius"/>
    </source>
</evidence>
<dbReference type="PANTHER" id="PTHR33048:SF146">
    <property type="entry name" value="INTEGRAL MEMBRANE PROTEIN"/>
    <property type="match status" value="1"/>
</dbReference>
<dbReference type="PANTHER" id="PTHR33048">
    <property type="entry name" value="PTH11-LIKE INTEGRAL MEMBRANE PROTEIN (AFU_ORTHOLOGUE AFUA_5G11245)"/>
    <property type="match status" value="1"/>
</dbReference>
<gene>
    <name evidence="9" type="ORF">X797_006934</name>
</gene>
<accession>A0A014N2D9</accession>
<proteinExistence type="inferred from homology"/>
<evidence type="ECO:0000259" key="8">
    <source>
        <dbReference type="Pfam" id="PF20684"/>
    </source>
</evidence>
<feature type="domain" description="Rhodopsin" evidence="8">
    <location>
        <begin position="39"/>
        <end position="286"/>
    </location>
</feature>
<feature type="region of interest" description="Disordered" evidence="6">
    <location>
        <begin position="296"/>
        <end position="341"/>
    </location>
</feature>
<dbReference type="InterPro" id="IPR052337">
    <property type="entry name" value="SAT4-like"/>
</dbReference>
<sequence length="399" mass="43557">MSNGFIKFDPSLVDESNGSVVLVLCVVFSVLISISTTSRIAMKIATKAGLGAADYFIVIALAFNLTANVLEIQSVQSGFGRHLQFLTREQVLTVRRFSQYNILFANISLWAVKISVCFFILALIQGVHRRTAWIVYALIAITTTASTCQGIFWGLQASPLRKLWEPDIPGEVKSVKTLVTSIIAFTIINSITDLFYAISPVYFIGRLQMSLGKRLVIIGLTGSGLLYVFSPAPARDVAGADRVRRETAGSLPHFTWALYRVYLCTIVERNLAEVIADLPATFTLIRSVHNKTNAFWSRGSRSGSTAKASDHTGSVDSGSGSKGFAGASARPANARPVYNEDENKDEIPLSAFASRVPKGSGVVHMETSIDIQAHRVDAQEQQESRQTLVHPWDKEAAIV</sequence>
<evidence type="ECO:0000256" key="3">
    <source>
        <dbReference type="ARBA" id="ARBA00022989"/>
    </source>
</evidence>
<reference evidence="9 10" key="1">
    <citation type="submission" date="2014-02" db="EMBL/GenBank/DDBJ databases">
        <title>The genome sequence of the entomopathogenic fungus Metarhizium robertsii ARSEF 2575.</title>
        <authorList>
            <person name="Giuliano Garisto Donzelli B."/>
            <person name="Roe B.A."/>
            <person name="Macmil S.L."/>
            <person name="Krasnoff S.B."/>
            <person name="Gibson D.M."/>
        </authorList>
    </citation>
    <scope>NUCLEOTIDE SEQUENCE [LARGE SCALE GENOMIC DNA]</scope>
    <source>
        <strain evidence="9 10">ARSEF 2575</strain>
    </source>
</reference>
<comment type="subcellular location">
    <subcellularLocation>
        <location evidence="1">Membrane</location>
        <topology evidence="1">Multi-pass membrane protein</topology>
    </subcellularLocation>
</comment>
<dbReference type="GO" id="GO:0016020">
    <property type="term" value="C:membrane"/>
    <property type="evidence" value="ECO:0007669"/>
    <property type="project" value="UniProtKB-SubCell"/>
</dbReference>
<feature type="transmembrane region" description="Helical" evidence="7">
    <location>
        <begin position="175"/>
        <end position="203"/>
    </location>
</feature>
<feature type="compositionally biased region" description="Low complexity" evidence="6">
    <location>
        <begin position="317"/>
        <end position="329"/>
    </location>
</feature>
<dbReference type="OrthoDB" id="5329176at2759"/>
<evidence type="ECO:0000256" key="5">
    <source>
        <dbReference type="ARBA" id="ARBA00038359"/>
    </source>
</evidence>
<evidence type="ECO:0000256" key="2">
    <source>
        <dbReference type="ARBA" id="ARBA00022692"/>
    </source>
</evidence>
<keyword evidence="2 7" id="KW-0812">Transmembrane</keyword>
<feature type="transmembrane region" description="Helical" evidence="7">
    <location>
        <begin position="133"/>
        <end position="155"/>
    </location>
</feature>
<evidence type="ECO:0000313" key="10">
    <source>
        <dbReference type="Proteomes" id="UP000030151"/>
    </source>
</evidence>
<dbReference type="EMBL" id="JELW01000016">
    <property type="protein sequence ID" value="EXU99805.1"/>
    <property type="molecule type" value="Genomic_DNA"/>
</dbReference>
<feature type="transmembrane region" description="Helical" evidence="7">
    <location>
        <begin position="20"/>
        <end position="40"/>
    </location>
</feature>
<feature type="transmembrane region" description="Helical" evidence="7">
    <location>
        <begin position="102"/>
        <end position="124"/>
    </location>
</feature>
<protein>
    <recommendedName>
        <fullName evidence="8">Rhodopsin domain-containing protein</fullName>
    </recommendedName>
</protein>
<feature type="transmembrane region" description="Helical" evidence="7">
    <location>
        <begin position="215"/>
        <end position="234"/>
    </location>
</feature>
<dbReference type="AlphaFoldDB" id="A0A014N2D9"/>
<comment type="caution">
    <text evidence="9">The sequence shown here is derived from an EMBL/GenBank/DDBJ whole genome shotgun (WGS) entry which is preliminary data.</text>
</comment>
<organism evidence="9 10">
    <name type="scientific">Metarhizium robertsii</name>
    <dbReference type="NCBI Taxonomy" id="568076"/>
    <lineage>
        <taxon>Eukaryota</taxon>
        <taxon>Fungi</taxon>
        <taxon>Dikarya</taxon>
        <taxon>Ascomycota</taxon>
        <taxon>Pezizomycotina</taxon>
        <taxon>Sordariomycetes</taxon>
        <taxon>Hypocreomycetidae</taxon>
        <taxon>Hypocreales</taxon>
        <taxon>Clavicipitaceae</taxon>
        <taxon>Metarhizium</taxon>
    </lineage>
</organism>
<dbReference type="InterPro" id="IPR049326">
    <property type="entry name" value="Rhodopsin_dom_fungi"/>
</dbReference>
<evidence type="ECO:0000256" key="4">
    <source>
        <dbReference type="ARBA" id="ARBA00023136"/>
    </source>
</evidence>